<protein>
    <submittedName>
        <fullName evidence="1">3423_t:CDS:1</fullName>
    </submittedName>
</protein>
<sequence length="89" mass="10259">MNAVPIFALYLEDKDVPVNECEKKNIIWKSHVADEVQFATIYSLQNIYDRLGFSKRGPQALQPIQCFPTFSVLLLEHIEECTTVNLLIF</sequence>
<evidence type="ECO:0000313" key="1">
    <source>
        <dbReference type="EMBL" id="CAG8627234.1"/>
    </source>
</evidence>
<evidence type="ECO:0000313" key="2">
    <source>
        <dbReference type="Proteomes" id="UP000789375"/>
    </source>
</evidence>
<organism evidence="1 2">
    <name type="scientific">Funneliformis mosseae</name>
    <name type="common">Endomycorrhizal fungus</name>
    <name type="synonym">Glomus mosseae</name>
    <dbReference type="NCBI Taxonomy" id="27381"/>
    <lineage>
        <taxon>Eukaryota</taxon>
        <taxon>Fungi</taxon>
        <taxon>Fungi incertae sedis</taxon>
        <taxon>Mucoromycota</taxon>
        <taxon>Glomeromycotina</taxon>
        <taxon>Glomeromycetes</taxon>
        <taxon>Glomerales</taxon>
        <taxon>Glomeraceae</taxon>
        <taxon>Funneliformis</taxon>
    </lineage>
</organism>
<proteinExistence type="predicted"/>
<reference evidence="1" key="1">
    <citation type="submission" date="2021-06" db="EMBL/GenBank/DDBJ databases">
        <authorList>
            <person name="Kallberg Y."/>
            <person name="Tangrot J."/>
            <person name="Rosling A."/>
        </authorList>
    </citation>
    <scope>NUCLEOTIDE SEQUENCE</scope>
    <source>
        <strain evidence="1">87-6 pot B 2015</strain>
    </source>
</reference>
<name>A0A9N9GQY9_FUNMO</name>
<gene>
    <name evidence="1" type="ORF">FMOSSE_LOCUS10304</name>
</gene>
<comment type="caution">
    <text evidence="1">The sequence shown here is derived from an EMBL/GenBank/DDBJ whole genome shotgun (WGS) entry which is preliminary data.</text>
</comment>
<dbReference type="Proteomes" id="UP000789375">
    <property type="component" value="Unassembled WGS sequence"/>
</dbReference>
<dbReference type="EMBL" id="CAJVPP010003345">
    <property type="protein sequence ID" value="CAG8627234.1"/>
    <property type="molecule type" value="Genomic_DNA"/>
</dbReference>
<dbReference type="AlphaFoldDB" id="A0A9N9GQY9"/>
<accession>A0A9N9GQY9</accession>
<keyword evidence="2" id="KW-1185">Reference proteome</keyword>